<dbReference type="Gene3D" id="1.10.287.130">
    <property type="match status" value="1"/>
</dbReference>
<dbReference type="EC" id="2.7.13.3" evidence="2"/>
<dbReference type="InterPro" id="IPR052162">
    <property type="entry name" value="Sensor_kinase/Photoreceptor"/>
</dbReference>
<dbReference type="Pfam" id="PF00512">
    <property type="entry name" value="HisKA"/>
    <property type="match status" value="1"/>
</dbReference>
<dbReference type="STRING" id="1229521.D791_00653"/>
<feature type="domain" description="Histidine kinase" evidence="7">
    <location>
        <begin position="352"/>
        <end position="568"/>
    </location>
</feature>
<sequence>MKRLVTGLSGWMPDMTLTRISLMVLWVFLLTVLSYFYFETTRGYLNRALMQSEANVRALALTQKELVEAKLSEVDRSLLFLRDLWFESPEDIITLQKIMLAKKEVNTELLDYLLINAEGDVDTWSRDEERPHLSDRAYFQHFQNSLDDVPYLSSPKHSRVKDSRLFIAVARPLRHQDTFSGVLMAALDIERLADDLGGISAGLGLTTALLKFDGEVIYRVPFGAIEPGTVIETLHQWQGAPPDDYSYRGMAPVDGRLRQIHYQHLKNWPLLVVVTSDLEPLMLDYQAFVKNERFKFSFFLASATLILALCGWLIERRRRLELDLKQQELHYLTHYSDALKRSNDELEQFAYIASHDLRQPLRMIVSFSRILSAHPSIAENQEAKEQMSYVLEAGQRMDEMLMALLEYSRIGHDGEPIIEQDSLALVQEALVYLHPDIVKSQASISLEGEWPRVYLPHNEGVRLFQNLISNAIKFRQPSQLPTIVLYAEEVENSYKFIVEDQGIGLEQNQLDRIFLVFQRLNPRSAYEGTGIGLSICKKIIERCGGSIHAESEGINQGCRLIFTLPKSDTRAL</sequence>
<dbReference type="CDD" id="cd12914">
    <property type="entry name" value="PDC1_DGC_like"/>
    <property type="match status" value="1"/>
</dbReference>
<dbReference type="InterPro" id="IPR004358">
    <property type="entry name" value="Sig_transdc_His_kin-like_C"/>
</dbReference>
<gene>
    <name evidence="8" type="primary">cph1_1</name>
    <name evidence="8" type="ORF">D791_00653</name>
</gene>
<dbReference type="InterPro" id="IPR003661">
    <property type="entry name" value="HisK_dim/P_dom"/>
</dbReference>
<evidence type="ECO:0000256" key="2">
    <source>
        <dbReference type="ARBA" id="ARBA00012438"/>
    </source>
</evidence>
<feature type="transmembrane region" description="Helical" evidence="6">
    <location>
        <begin position="296"/>
        <end position="314"/>
    </location>
</feature>
<dbReference type="InterPro" id="IPR036097">
    <property type="entry name" value="HisK_dim/P_sf"/>
</dbReference>
<evidence type="ECO:0000256" key="3">
    <source>
        <dbReference type="ARBA" id="ARBA00022553"/>
    </source>
</evidence>
<dbReference type="SUPFAM" id="SSF47384">
    <property type="entry name" value="Homodimeric domain of signal transducing histidine kinase"/>
    <property type="match status" value="1"/>
</dbReference>
<evidence type="ECO:0000256" key="1">
    <source>
        <dbReference type="ARBA" id="ARBA00000085"/>
    </source>
</evidence>
<keyword evidence="6" id="KW-0812">Transmembrane</keyword>
<evidence type="ECO:0000256" key="4">
    <source>
        <dbReference type="ARBA" id="ARBA00022679"/>
    </source>
</evidence>
<dbReference type="Pfam" id="PF02518">
    <property type="entry name" value="HATPase_c"/>
    <property type="match status" value="1"/>
</dbReference>
<dbReference type="RefSeq" id="WP_036507647.1">
    <property type="nucleotide sequence ID" value="NZ_AONB01000002.1"/>
</dbReference>
<dbReference type="InterPro" id="IPR005467">
    <property type="entry name" value="His_kinase_dom"/>
</dbReference>
<keyword evidence="5" id="KW-0418">Kinase</keyword>
<proteinExistence type="predicted"/>
<dbReference type="Gene3D" id="3.30.450.20">
    <property type="entry name" value="PAS domain"/>
    <property type="match status" value="2"/>
</dbReference>
<organism evidence="8 9">
    <name type="scientific">Nitrincola nitratireducens</name>
    <dbReference type="NCBI Taxonomy" id="1229521"/>
    <lineage>
        <taxon>Bacteria</taxon>
        <taxon>Pseudomonadati</taxon>
        <taxon>Pseudomonadota</taxon>
        <taxon>Gammaproteobacteria</taxon>
        <taxon>Oceanospirillales</taxon>
        <taxon>Oceanospirillaceae</taxon>
        <taxon>Nitrincola</taxon>
    </lineage>
</organism>
<dbReference type="InterPro" id="IPR036890">
    <property type="entry name" value="HATPase_C_sf"/>
</dbReference>
<dbReference type="CDD" id="cd12915">
    <property type="entry name" value="PDC2_DGC_like"/>
    <property type="match status" value="1"/>
</dbReference>
<reference evidence="8 9" key="2">
    <citation type="journal article" date="2015" name="Syst. Appl. Microbiol.">
        <title>Nitrincola nitratireducens sp. nov. isolated from a haloalkaline crater lake.</title>
        <authorList>
            <person name="Singh A."/>
            <person name="Vaidya B."/>
            <person name="Tanuku N.R."/>
            <person name="Pinnaka A.K."/>
        </authorList>
    </citation>
    <scope>NUCLEOTIDE SEQUENCE [LARGE SCALE GENOMIC DNA]</scope>
    <source>
        <strain evidence="8 9">AK23</strain>
    </source>
</reference>
<evidence type="ECO:0000259" key="7">
    <source>
        <dbReference type="PROSITE" id="PS50109"/>
    </source>
</evidence>
<comment type="catalytic activity">
    <reaction evidence="1">
        <text>ATP + protein L-histidine = ADP + protein N-phospho-L-histidine.</text>
        <dbReference type="EC" id="2.7.13.3"/>
    </reaction>
</comment>
<dbReference type="Proteomes" id="UP000019464">
    <property type="component" value="Unassembled WGS sequence"/>
</dbReference>
<evidence type="ECO:0000313" key="8">
    <source>
        <dbReference type="EMBL" id="EXJ12408.1"/>
    </source>
</evidence>
<dbReference type="AlphaFoldDB" id="W9UYW1"/>
<keyword evidence="6" id="KW-0472">Membrane</keyword>
<dbReference type="OrthoDB" id="9808408at2"/>
<evidence type="ECO:0000256" key="5">
    <source>
        <dbReference type="ARBA" id="ARBA00022777"/>
    </source>
</evidence>
<dbReference type="SMART" id="SM00388">
    <property type="entry name" value="HisKA"/>
    <property type="match status" value="1"/>
</dbReference>
<keyword evidence="3" id="KW-0597">Phosphoprotein</keyword>
<dbReference type="EMBL" id="AONB01000002">
    <property type="protein sequence ID" value="EXJ12408.1"/>
    <property type="molecule type" value="Genomic_DNA"/>
</dbReference>
<dbReference type="SMART" id="SM00387">
    <property type="entry name" value="HATPase_c"/>
    <property type="match status" value="1"/>
</dbReference>
<dbReference type="SUPFAM" id="SSF55874">
    <property type="entry name" value="ATPase domain of HSP90 chaperone/DNA topoisomerase II/histidine kinase"/>
    <property type="match status" value="1"/>
</dbReference>
<feature type="transmembrane region" description="Helical" evidence="6">
    <location>
        <begin position="20"/>
        <end position="38"/>
    </location>
</feature>
<keyword evidence="6" id="KW-1133">Transmembrane helix</keyword>
<keyword evidence="4 8" id="KW-0808">Transferase</keyword>
<reference evidence="9" key="1">
    <citation type="submission" date="2012-11" db="EMBL/GenBank/DDBJ databases">
        <authorList>
            <person name="Singh A."/>
            <person name="Pinnaka A.K."/>
            <person name="Vaidya B."/>
        </authorList>
    </citation>
    <scope>NUCLEOTIDE SEQUENCE [LARGE SCALE GENOMIC DNA]</scope>
    <source>
        <strain evidence="9">AK23</strain>
    </source>
</reference>
<dbReference type="GO" id="GO:0000155">
    <property type="term" value="F:phosphorelay sensor kinase activity"/>
    <property type="evidence" value="ECO:0007669"/>
    <property type="project" value="InterPro"/>
</dbReference>
<dbReference type="Gene3D" id="3.30.565.10">
    <property type="entry name" value="Histidine kinase-like ATPase, C-terminal domain"/>
    <property type="match status" value="1"/>
</dbReference>
<protein>
    <recommendedName>
        <fullName evidence="2">histidine kinase</fullName>
        <ecNumber evidence="2">2.7.13.3</ecNumber>
    </recommendedName>
</protein>
<evidence type="ECO:0000313" key="9">
    <source>
        <dbReference type="Proteomes" id="UP000019464"/>
    </source>
</evidence>
<dbReference type="PANTHER" id="PTHR43304:SF1">
    <property type="entry name" value="PAC DOMAIN-CONTAINING PROTEIN"/>
    <property type="match status" value="1"/>
</dbReference>
<evidence type="ECO:0000256" key="6">
    <source>
        <dbReference type="SAM" id="Phobius"/>
    </source>
</evidence>
<keyword evidence="9" id="KW-1185">Reference proteome</keyword>
<dbReference type="InterPro" id="IPR003594">
    <property type="entry name" value="HATPase_dom"/>
</dbReference>
<dbReference type="PRINTS" id="PR00344">
    <property type="entry name" value="BCTRLSENSOR"/>
</dbReference>
<dbReference type="PANTHER" id="PTHR43304">
    <property type="entry name" value="PHYTOCHROME-LIKE PROTEIN CPH1"/>
    <property type="match status" value="1"/>
</dbReference>
<comment type="caution">
    <text evidence="8">The sequence shown here is derived from an EMBL/GenBank/DDBJ whole genome shotgun (WGS) entry which is preliminary data.</text>
</comment>
<name>W9UYW1_9GAMM</name>
<dbReference type="CDD" id="cd00082">
    <property type="entry name" value="HisKA"/>
    <property type="match status" value="1"/>
</dbReference>
<dbReference type="PROSITE" id="PS50109">
    <property type="entry name" value="HIS_KIN"/>
    <property type="match status" value="1"/>
</dbReference>
<accession>W9UYW1</accession>
<dbReference type="PATRIC" id="fig|1229521.3.peg.666"/>